<dbReference type="AlphaFoldDB" id="A0A7X0SDW2"/>
<sequence>MKNLYSGDVIIEFISFCIENFKMEHNMKGKEVANLFNQSGVIDFLTDGYDILHTQGKGYIIDEIEQFLKKRGYKI</sequence>
<evidence type="ECO:0000313" key="1">
    <source>
        <dbReference type="EMBL" id="MBB6714548.1"/>
    </source>
</evidence>
<protein>
    <submittedName>
        <fullName evidence="1">DUF3791 domain-containing protein</fullName>
    </submittedName>
</protein>
<organism evidence="1 2">
    <name type="scientific">Clostridium gasigenes</name>
    <dbReference type="NCBI Taxonomy" id="94869"/>
    <lineage>
        <taxon>Bacteria</taxon>
        <taxon>Bacillati</taxon>
        <taxon>Bacillota</taxon>
        <taxon>Clostridia</taxon>
        <taxon>Eubacteriales</taxon>
        <taxon>Clostridiaceae</taxon>
        <taxon>Clostridium</taxon>
    </lineage>
</organism>
<dbReference type="GeneID" id="65308273"/>
<evidence type="ECO:0000313" key="2">
    <source>
        <dbReference type="Proteomes" id="UP000585258"/>
    </source>
</evidence>
<reference evidence="1 2" key="1">
    <citation type="submission" date="2020-08" db="EMBL/GenBank/DDBJ databases">
        <title>Clostridia isolated from Swiss meat.</title>
        <authorList>
            <person name="Wambui J."/>
            <person name="Stevens M.J.A."/>
            <person name="Stephan R."/>
        </authorList>
    </citation>
    <scope>NUCLEOTIDE SEQUENCE [LARGE SCALE GENOMIC DNA]</scope>
    <source>
        <strain evidence="1 2">CM001</strain>
    </source>
</reference>
<dbReference type="Pfam" id="PF12668">
    <property type="entry name" value="DUF3791"/>
    <property type="match status" value="1"/>
</dbReference>
<comment type="caution">
    <text evidence="1">The sequence shown here is derived from an EMBL/GenBank/DDBJ whole genome shotgun (WGS) entry which is preliminary data.</text>
</comment>
<gene>
    <name evidence="1" type="ORF">H7E68_07360</name>
</gene>
<dbReference type="Proteomes" id="UP000585258">
    <property type="component" value="Unassembled WGS sequence"/>
</dbReference>
<accession>A0A7X0SDW2</accession>
<name>A0A7X0SDW2_9CLOT</name>
<proteinExistence type="predicted"/>
<dbReference type="EMBL" id="JACKWY010000003">
    <property type="protein sequence ID" value="MBB6714548.1"/>
    <property type="molecule type" value="Genomic_DNA"/>
</dbReference>
<dbReference type="RefSeq" id="WP_167867579.1">
    <property type="nucleotide sequence ID" value="NZ_CP071376.1"/>
</dbReference>
<dbReference type="InterPro" id="IPR024269">
    <property type="entry name" value="DUF3791"/>
</dbReference>